<dbReference type="OrthoDB" id="1732621at2759"/>
<accession>A0A565ARG8</accession>
<sequence>MEGASKIRKFFSPLLSQQPLLVALVLILVFAINYPSLSDSHAAAAHHLHRRSFLSTGIFSSSSSAREGAARETILDRKKTSRSLCPRDRSRRFRRTPRLTRVDGDGVLGFDNFNDYYDPSLKRARQDLLKKQKVFMVEICIDLHH</sequence>
<gene>
    <name evidence="1" type="ORF">ANE_LOCUS2461</name>
</gene>
<evidence type="ECO:0000313" key="1">
    <source>
        <dbReference type="EMBL" id="VVA92016.1"/>
    </source>
</evidence>
<name>A0A565ARG8_9BRAS</name>
<comment type="caution">
    <text evidence="1">The sequence shown here is derived from an EMBL/GenBank/DDBJ whole genome shotgun (WGS) entry which is preliminary data.</text>
</comment>
<reference evidence="1" key="1">
    <citation type="submission" date="2019-07" db="EMBL/GenBank/DDBJ databases">
        <authorList>
            <person name="Dittberner H."/>
        </authorList>
    </citation>
    <scope>NUCLEOTIDE SEQUENCE [LARGE SCALE GENOMIC DNA]</scope>
</reference>
<proteinExistence type="predicted"/>
<dbReference type="EMBL" id="CABITT030000001">
    <property type="protein sequence ID" value="VVA92016.1"/>
    <property type="molecule type" value="Genomic_DNA"/>
</dbReference>
<dbReference type="Proteomes" id="UP000489600">
    <property type="component" value="Unassembled WGS sequence"/>
</dbReference>
<keyword evidence="2" id="KW-1185">Reference proteome</keyword>
<dbReference type="AlphaFoldDB" id="A0A565ARG8"/>
<protein>
    <submittedName>
        <fullName evidence="1">Uncharacterized protein</fullName>
    </submittedName>
</protein>
<organism evidence="1 2">
    <name type="scientific">Arabis nemorensis</name>
    <dbReference type="NCBI Taxonomy" id="586526"/>
    <lineage>
        <taxon>Eukaryota</taxon>
        <taxon>Viridiplantae</taxon>
        <taxon>Streptophyta</taxon>
        <taxon>Embryophyta</taxon>
        <taxon>Tracheophyta</taxon>
        <taxon>Spermatophyta</taxon>
        <taxon>Magnoliopsida</taxon>
        <taxon>eudicotyledons</taxon>
        <taxon>Gunneridae</taxon>
        <taxon>Pentapetalae</taxon>
        <taxon>rosids</taxon>
        <taxon>malvids</taxon>
        <taxon>Brassicales</taxon>
        <taxon>Brassicaceae</taxon>
        <taxon>Arabideae</taxon>
        <taxon>Arabis</taxon>
    </lineage>
</organism>
<evidence type="ECO:0000313" key="2">
    <source>
        <dbReference type="Proteomes" id="UP000489600"/>
    </source>
</evidence>